<dbReference type="SUPFAM" id="SSF51445">
    <property type="entry name" value="(Trans)glycosidases"/>
    <property type="match status" value="1"/>
</dbReference>
<evidence type="ECO:0000256" key="1">
    <source>
        <dbReference type="ARBA" id="ARBA00022801"/>
    </source>
</evidence>
<name>A0A2W5G6W6_9SPHI</name>
<evidence type="ECO:0000313" key="4">
    <source>
        <dbReference type="EMBL" id="PZP39092.1"/>
    </source>
</evidence>
<dbReference type="InterPro" id="IPR036962">
    <property type="entry name" value="Glyco_hydro_3_N_sf"/>
</dbReference>
<dbReference type="Pfam" id="PF00933">
    <property type="entry name" value="Glyco_hydro_3"/>
    <property type="match status" value="1"/>
</dbReference>
<feature type="signal peptide" evidence="2">
    <location>
        <begin position="1"/>
        <end position="18"/>
    </location>
</feature>
<proteinExistence type="predicted"/>
<dbReference type="GO" id="GO:0004553">
    <property type="term" value="F:hydrolase activity, hydrolyzing O-glycosyl compounds"/>
    <property type="evidence" value="ECO:0007669"/>
    <property type="project" value="InterPro"/>
</dbReference>
<feature type="domain" description="Glycoside hydrolase family 3 N-terminal" evidence="3">
    <location>
        <begin position="50"/>
        <end position="120"/>
    </location>
</feature>
<keyword evidence="1" id="KW-0378">Hydrolase</keyword>
<keyword evidence="2" id="KW-0732">Signal</keyword>
<dbReference type="AlphaFoldDB" id="A0A2W5G6W6"/>
<dbReference type="InterPro" id="IPR017853">
    <property type="entry name" value="GH"/>
</dbReference>
<reference evidence="4 5" key="1">
    <citation type="submission" date="2017-11" db="EMBL/GenBank/DDBJ databases">
        <title>Infants hospitalized years apart are colonized by the same room-sourced microbial strains.</title>
        <authorList>
            <person name="Brooks B."/>
            <person name="Olm M.R."/>
            <person name="Firek B.A."/>
            <person name="Baker R."/>
            <person name="Thomas B.C."/>
            <person name="Morowitz M.J."/>
            <person name="Banfield J.F."/>
        </authorList>
    </citation>
    <scope>NUCLEOTIDE SEQUENCE [LARGE SCALE GENOMIC DNA]</scope>
    <source>
        <strain evidence="4">S2_009_000_R2_76</strain>
    </source>
</reference>
<dbReference type="Gene3D" id="3.20.20.300">
    <property type="entry name" value="Glycoside hydrolase, family 3, N-terminal domain"/>
    <property type="match status" value="1"/>
</dbReference>
<dbReference type="Proteomes" id="UP000249645">
    <property type="component" value="Unassembled WGS sequence"/>
</dbReference>
<feature type="non-terminal residue" evidence="4">
    <location>
        <position position="121"/>
    </location>
</feature>
<feature type="chain" id="PRO_5016152810" evidence="2">
    <location>
        <begin position="19"/>
        <end position="121"/>
    </location>
</feature>
<evidence type="ECO:0000313" key="5">
    <source>
        <dbReference type="Proteomes" id="UP000249645"/>
    </source>
</evidence>
<dbReference type="InterPro" id="IPR001764">
    <property type="entry name" value="Glyco_hydro_3_N"/>
</dbReference>
<sequence length="121" mass="13352">MKKFVILAALALSPYFLAQELVSKPVQSFQTEKYQSKKKAFIDNLISKMTLDEKIGQLNLPSSGDFTTGTAQSSDIGKKIEQGLVGGLFNIKGVDKIRDVQKVAVEKSRLKIPMIFGMDVI</sequence>
<evidence type="ECO:0000256" key="2">
    <source>
        <dbReference type="SAM" id="SignalP"/>
    </source>
</evidence>
<dbReference type="EMBL" id="QFOI01000696">
    <property type="protein sequence ID" value="PZP39092.1"/>
    <property type="molecule type" value="Genomic_DNA"/>
</dbReference>
<gene>
    <name evidence="4" type="ORF">DI598_20220</name>
</gene>
<protein>
    <submittedName>
        <fullName evidence="4">Beta-glucosidase</fullName>
    </submittedName>
</protein>
<comment type="caution">
    <text evidence="4">The sequence shown here is derived from an EMBL/GenBank/DDBJ whole genome shotgun (WGS) entry which is preliminary data.</text>
</comment>
<dbReference type="GO" id="GO:0005975">
    <property type="term" value="P:carbohydrate metabolic process"/>
    <property type="evidence" value="ECO:0007669"/>
    <property type="project" value="InterPro"/>
</dbReference>
<evidence type="ECO:0000259" key="3">
    <source>
        <dbReference type="Pfam" id="PF00933"/>
    </source>
</evidence>
<organism evidence="4 5">
    <name type="scientific">Pseudopedobacter saltans</name>
    <dbReference type="NCBI Taxonomy" id="151895"/>
    <lineage>
        <taxon>Bacteria</taxon>
        <taxon>Pseudomonadati</taxon>
        <taxon>Bacteroidota</taxon>
        <taxon>Sphingobacteriia</taxon>
        <taxon>Sphingobacteriales</taxon>
        <taxon>Sphingobacteriaceae</taxon>
        <taxon>Pseudopedobacter</taxon>
    </lineage>
</organism>
<accession>A0A2W5G6W6</accession>